<name>A0A1J9R4N5_9EURO</name>
<evidence type="ECO:0000256" key="1">
    <source>
        <dbReference type="SAM" id="MobiDB-lite"/>
    </source>
</evidence>
<dbReference type="InterPro" id="IPR003615">
    <property type="entry name" value="HNH_nuc"/>
</dbReference>
<evidence type="ECO:0000313" key="3">
    <source>
        <dbReference type="EMBL" id="OJD23463.1"/>
    </source>
</evidence>
<feature type="compositionally biased region" description="Pro residues" evidence="1">
    <location>
        <begin position="83"/>
        <end position="94"/>
    </location>
</feature>
<reference evidence="3 4" key="1">
    <citation type="submission" date="2015-08" db="EMBL/GenBank/DDBJ databases">
        <title>Emmonsia species relationships and genome sequence.</title>
        <authorList>
            <person name="Cuomo C.A."/>
            <person name="Schwartz I.S."/>
            <person name="Kenyon C."/>
            <person name="De Hoog G.S."/>
            <person name="Govender N.P."/>
            <person name="Botha A."/>
            <person name="Moreno L."/>
            <person name="De Vries M."/>
            <person name="Munoz J.F."/>
            <person name="Stielow J.B."/>
        </authorList>
    </citation>
    <scope>NUCLEOTIDE SEQUENCE [LARGE SCALE GENOMIC DNA]</scope>
    <source>
        <strain evidence="3 4">EI222</strain>
    </source>
</reference>
<dbReference type="EMBL" id="LGTZ01000787">
    <property type="protein sequence ID" value="OJD23463.1"/>
    <property type="molecule type" value="Genomic_DNA"/>
</dbReference>
<sequence length="379" mass="41613">MRWLGNIFSCWGARKHGGRKLSAAQHGSNTNWSSGELTGFAGEMPPYLEEVKPAQEPAPMKESPTDHRLGNQGPLPCSTGFLPVPPTPPTPPTPREASNTAQTAQSDNLISCTNWDAFVAWTQAPSPWVSVGSGFDGLQVAWTTRTFPVKAVGTKTPQPTPGTLSARRVENVVGTPARLSTLRRDCLIRDHQRCVITQKFDAGEAVVRMNRDHLDAEDDDGQRLPAMDGEFEPLEVAHIIPHSIMSATIVDGQMQLSESKKTALSILNMFDPGSLHLIEGPNIDSPRNALTLTHAAHTYFGKFAIYFDAVNDDSTDLKHTYKIQSNDFGIEFILKLPVTRTLLLSPNHTIDPPSSKLLALHRQLLLFFILVLPENTSIE</sequence>
<evidence type="ECO:0000259" key="2">
    <source>
        <dbReference type="Pfam" id="PF13391"/>
    </source>
</evidence>
<gene>
    <name evidence="3" type="ORF">ACJ73_05187</name>
</gene>
<accession>A0A1J9R4N5</accession>
<organism evidence="3 4">
    <name type="scientific">Blastomyces percursus</name>
    <dbReference type="NCBI Taxonomy" id="1658174"/>
    <lineage>
        <taxon>Eukaryota</taxon>
        <taxon>Fungi</taxon>
        <taxon>Dikarya</taxon>
        <taxon>Ascomycota</taxon>
        <taxon>Pezizomycotina</taxon>
        <taxon>Eurotiomycetes</taxon>
        <taxon>Eurotiomycetidae</taxon>
        <taxon>Onygenales</taxon>
        <taxon>Ajellomycetaceae</taxon>
        <taxon>Blastomyces</taxon>
    </lineage>
</organism>
<dbReference type="Pfam" id="PF13391">
    <property type="entry name" value="HNH_2"/>
    <property type="match status" value="1"/>
</dbReference>
<feature type="region of interest" description="Disordered" evidence="1">
    <location>
        <begin position="53"/>
        <end position="104"/>
    </location>
</feature>
<dbReference type="VEuPathDB" id="FungiDB:ACJ73_05187"/>
<dbReference type="STRING" id="1658174.A0A1J9R4N5"/>
<proteinExistence type="predicted"/>
<keyword evidence="4" id="KW-1185">Reference proteome</keyword>
<protein>
    <recommendedName>
        <fullName evidence="2">HNH nuclease domain-containing protein</fullName>
    </recommendedName>
</protein>
<dbReference type="OrthoDB" id="4186564at2759"/>
<dbReference type="AlphaFoldDB" id="A0A1J9R4N5"/>
<feature type="domain" description="HNH nuclease" evidence="2">
    <location>
        <begin position="220"/>
        <end position="308"/>
    </location>
</feature>
<dbReference type="Proteomes" id="UP000242791">
    <property type="component" value="Unassembled WGS sequence"/>
</dbReference>
<evidence type="ECO:0000313" key="4">
    <source>
        <dbReference type="Proteomes" id="UP000242791"/>
    </source>
</evidence>
<comment type="caution">
    <text evidence="3">The sequence shown here is derived from an EMBL/GenBank/DDBJ whole genome shotgun (WGS) entry which is preliminary data.</text>
</comment>